<dbReference type="EMBL" id="BKCJ010382680">
    <property type="protein sequence ID" value="GFA18832.1"/>
    <property type="molecule type" value="Genomic_DNA"/>
</dbReference>
<dbReference type="PROSITE" id="PS50158">
    <property type="entry name" value="ZF_CCHC"/>
    <property type="match status" value="1"/>
</dbReference>
<gene>
    <name evidence="5" type="ORF">Tci_590804</name>
</gene>
<feature type="non-terminal residue" evidence="5">
    <location>
        <position position="1"/>
    </location>
</feature>
<keyword evidence="2" id="KW-0175">Coiled coil</keyword>
<dbReference type="Gene3D" id="4.10.60.10">
    <property type="entry name" value="Zinc finger, CCHC-type"/>
    <property type="match status" value="1"/>
</dbReference>
<evidence type="ECO:0000256" key="1">
    <source>
        <dbReference type="PROSITE-ProRule" id="PRU00047"/>
    </source>
</evidence>
<dbReference type="InterPro" id="IPR036875">
    <property type="entry name" value="Znf_CCHC_sf"/>
</dbReference>
<dbReference type="AlphaFoldDB" id="A0A699J973"/>
<feature type="domain" description="CCHC-type" evidence="4">
    <location>
        <begin position="278"/>
        <end position="293"/>
    </location>
</feature>
<proteinExistence type="predicted"/>
<feature type="region of interest" description="Disordered" evidence="3">
    <location>
        <begin position="142"/>
        <end position="199"/>
    </location>
</feature>
<feature type="compositionally biased region" description="Polar residues" evidence="3">
    <location>
        <begin position="142"/>
        <end position="155"/>
    </location>
</feature>
<evidence type="ECO:0000256" key="3">
    <source>
        <dbReference type="SAM" id="MobiDB-lite"/>
    </source>
</evidence>
<feature type="region of interest" description="Disordered" evidence="3">
    <location>
        <begin position="1"/>
        <end position="28"/>
    </location>
</feature>
<protein>
    <recommendedName>
        <fullName evidence="4">CCHC-type domain-containing protein</fullName>
    </recommendedName>
</protein>
<accession>A0A699J973</accession>
<evidence type="ECO:0000259" key="4">
    <source>
        <dbReference type="PROSITE" id="PS50158"/>
    </source>
</evidence>
<comment type="caution">
    <text evidence="5">The sequence shown here is derived from an EMBL/GenBank/DDBJ whole genome shotgun (WGS) entry which is preliminary data.</text>
</comment>
<name>A0A699J973_TANCI</name>
<dbReference type="GO" id="GO:0008270">
    <property type="term" value="F:zinc ion binding"/>
    <property type="evidence" value="ECO:0007669"/>
    <property type="project" value="UniProtKB-KW"/>
</dbReference>
<feature type="coiled-coil region" evidence="2">
    <location>
        <begin position="101"/>
        <end position="128"/>
    </location>
</feature>
<dbReference type="GO" id="GO:0003676">
    <property type="term" value="F:nucleic acid binding"/>
    <property type="evidence" value="ECO:0007669"/>
    <property type="project" value="InterPro"/>
</dbReference>
<dbReference type="SMART" id="SM00343">
    <property type="entry name" value="ZnF_C2HC"/>
    <property type="match status" value="1"/>
</dbReference>
<evidence type="ECO:0000313" key="5">
    <source>
        <dbReference type="EMBL" id="GFA18832.1"/>
    </source>
</evidence>
<organism evidence="5">
    <name type="scientific">Tanacetum cinerariifolium</name>
    <name type="common">Dalmatian daisy</name>
    <name type="synonym">Chrysanthemum cinerariifolium</name>
    <dbReference type="NCBI Taxonomy" id="118510"/>
    <lineage>
        <taxon>Eukaryota</taxon>
        <taxon>Viridiplantae</taxon>
        <taxon>Streptophyta</taxon>
        <taxon>Embryophyta</taxon>
        <taxon>Tracheophyta</taxon>
        <taxon>Spermatophyta</taxon>
        <taxon>Magnoliopsida</taxon>
        <taxon>eudicotyledons</taxon>
        <taxon>Gunneridae</taxon>
        <taxon>Pentapetalae</taxon>
        <taxon>asterids</taxon>
        <taxon>campanulids</taxon>
        <taxon>Asterales</taxon>
        <taxon>Asteraceae</taxon>
        <taxon>Asteroideae</taxon>
        <taxon>Anthemideae</taxon>
        <taxon>Anthemidinae</taxon>
        <taxon>Tanacetum</taxon>
    </lineage>
</organism>
<reference evidence="5" key="1">
    <citation type="journal article" date="2019" name="Sci. Rep.">
        <title>Draft genome of Tanacetum cinerariifolium, the natural source of mosquito coil.</title>
        <authorList>
            <person name="Yamashiro T."/>
            <person name="Shiraishi A."/>
            <person name="Satake H."/>
            <person name="Nakayama K."/>
        </authorList>
    </citation>
    <scope>NUCLEOTIDE SEQUENCE</scope>
</reference>
<keyword evidence="1" id="KW-0479">Metal-binding</keyword>
<evidence type="ECO:0000256" key="2">
    <source>
        <dbReference type="SAM" id="Coils"/>
    </source>
</evidence>
<dbReference type="SUPFAM" id="SSF57756">
    <property type="entry name" value="Retrovirus zinc finger-like domains"/>
    <property type="match status" value="1"/>
</dbReference>
<sequence>QAVEATDDSPAVPEHTTVETSTNMSPENKAHFLAEKEAIYMILTGIGDDIYSTVDACQTAQEMWEAIERLQQGESLNIQDPEWSRFVTIVKQQHKLDEVSYHKLFDILKQYQNEVNKLRAEKLARNANPLALVATARASQDQYYQTSRSHRSSALSPKPSIPSRSHTSTRHKGKEIAKPITPPYQTAFEEDNDPEQAQRDKDMQRNLALIAKYFKNIYKPTNNNLRTSSNSKNKNVDTTPRYKNDDHFGQFGIQRTVNVATARENVGSKVVQQSRIQCFNCREFGHFAKECRKLKRVKDSAYHKEKMLMCMQAEQGVPLQAEQYDWLADTDEEVDEQELEAHYSYMAPTADSGTYSEPVEQVQNETGYNVFANHLQHFEQSESVSNTCLVETDDINVISDSPDMCEDDIQNEKNDVDSDDEHVALANLIANLKPDVDENKKIQKQLKKANTTLTQELKEYKAILAKTSKSLRESISV</sequence>
<keyword evidence="1" id="KW-0862">Zinc</keyword>
<keyword evidence="1" id="KW-0863">Zinc-finger</keyword>
<feature type="compositionally biased region" description="Polar residues" evidence="3">
    <location>
        <begin position="221"/>
        <end position="238"/>
    </location>
</feature>
<dbReference type="Pfam" id="PF00098">
    <property type="entry name" value="zf-CCHC"/>
    <property type="match status" value="1"/>
</dbReference>
<dbReference type="InterPro" id="IPR001878">
    <property type="entry name" value="Znf_CCHC"/>
</dbReference>
<feature type="region of interest" description="Disordered" evidence="3">
    <location>
        <begin position="221"/>
        <end position="243"/>
    </location>
</feature>